<sequence>MYRQRWRSGSCSHENRNPVDKDCRNKQNVIQRSLFTSTTTTYVYFQFGTFEYW</sequence>
<dbReference type="KEGG" id="pfh:PFHG_05551"/>
<name>A0A0L7KMD2_PLAFX</name>
<protein>
    <submittedName>
        <fullName evidence="1">PfEMP1</fullName>
    </submittedName>
</protein>
<dbReference type="AlphaFoldDB" id="A0A0L7KMD2"/>
<proteinExistence type="predicted"/>
<reference evidence="1 2" key="1">
    <citation type="submission" date="2006-03" db="EMBL/GenBank/DDBJ databases">
        <title>Annotation of Plasmodium falciparum HB3.</title>
        <authorList>
            <consortium name="The Broad Institute Genome Sequencing Platform"/>
            <person name="Volkman S.K."/>
            <person name="Neafsey D.E."/>
            <person name="Dash A.P."/>
            <person name="Chitnis C.E."/>
            <person name="Hartl D.L."/>
            <person name="Young S.K."/>
            <person name="Zeng Q."/>
            <person name="Koehrsen M."/>
            <person name="Alvarado L."/>
            <person name="Berlin A."/>
            <person name="Borenstein D."/>
            <person name="Chapman S.B."/>
            <person name="Chen Z."/>
            <person name="Engels R."/>
            <person name="Freedman E."/>
            <person name="Gellesch M."/>
            <person name="Goldberg J."/>
            <person name="Griggs A."/>
            <person name="Gujja S."/>
            <person name="Heilman E.R."/>
            <person name="Heiman D.I."/>
            <person name="Howarth C."/>
            <person name="Jen D."/>
            <person name="Larson L."/>
            <person name="Mehta T."/>
            <person name="Neiman D."/>
            <person name="Park D."/>
            <person name="Pearson M."/>
            <person name="Roberts A."/>
            <person name="Saif S."/>
            <person name="Shea T."/>
            <person name="Shenoy N."/>
            <person name="Sisk P."/>
            <person name="Stolte C."/>
            <person name="Sykes S."/>
            <person name="Walk T."/>
            <person name="White J."/>
            <person name="Yandava C."/>
            <person name="Haas B."/>
            <person name="Henn M.R."/>
            <person name="Nusbaum C."/>
            <person name="Birren B."/>
        </authorList>
    </citation>
    <scope>NUCLEOTIDE SEQUENCE [LARGE SCALE GENOMIC DNA]</scope>
    <source>
        <strain evidence="1">HB3</strain>
    </source>
</reference>
<reference evidence="2" key="2">
    <citation type="submission" date="2006-03" db="EMBL/GenBank/DDBJ databases">
        <title>The genome sequence of the Plasmodium falciparum HB3.</title>
        <authorList>
            <consortium name="The Broad Institute Genome Sequencing Platform"/>
            <person name="Birren B."/>
            <person name="Lander E."/>
            <person name="Galagan J."/>
            <person name="Nusbaum C."/>
            <person name="Devon K."/>
            <person name="Henn M."/>
            <person name="Jaffe D."/>
            <person name="Butler J."/>
            <person name="Alvarez P."/>
            <person name="Gnerre S."/>
            <person name="Grabherr M."/>
            <person name="Kleber M."/>
            <person name="Mauceli E."/>
            <person name="Brockman W."/>
            <person name="MacCallum I.A."/>
            <person name="Rounsley S."/>
            <person name="Young S."/>
            <person name="LaButti K."/>
            <person name="Pushparaj V."/>
            <person name="DeCaprio D."/>
            <person name="Crawford M."/>
            <person name="Koehrsen M."/>
            <person name="Engels R."/>
            <person name="Montgomery P."/>
            <person name="Pearson M."/>
            <person name="Howarth C."/>
            <person name="Larson L."/>
            <person name="Luoma S."/>
            <person name="White J."/>
            <person name="Kodira C."/>
            <person name="Zeng Q."/>
            <person name="Oleary S."/>
            <person name="Yandava C."/>
            <person name="Alvarado L."/>
            <person name="Wirth D."/>
            <person name="Volkman S."/>
            <person name="Hartl D."/>
        </authorList>
    </citation>
    <scope>NUCLEOTIDE SEQUENCE [LARGE SCALE GENOMIC DNA]</scope>
</reference>
<organism evidence="1 2">
    <name type="scientific">Plasmodium falciparum (isolate HB3)</name>
    <dbReference type="NCBI Taxonomy" id="137071"/>
    <lineage>
        <taxon>Eukaryota</taxon>
        <taxon>Sar</taxon>
        <taxon>Alveolata</taxon>
        <taxon>Apicomplexa</taxon>
        <taxon>Aconoidasida</taxon>
        <taxon>Haemosporida</taxon>
        <taxon>Plasmodiidae</taxon>
        <taxon>Plasmodium</taxon>
        <taxon>Plasmodium (Laverania)</taxon>
    </lineage>
</organism>
<dbReference type="Proteomes" id="UP000054289">
    <property type="component" value="Unassembled WGS sequence"/>
</dbReference>
<evidence type="ECO:0000313" key="1">
    <source>
        <dbReference type="EMBL" id="KOB64226.1"/>
    </source>
</evidence>
<gene>
    <name evidence="1" type="ORF">PFHG_05551</name>
</gene>
<dbReference type="EMBL" id="GG701166">
    <property type="protein sequence ID" value="KOB64226.1"/>
    <property type="molecule type" value="Genomic_DNA"/>
</dbReference>
<evidence type="ECO:0000313" key="2">
    <source>
        <dbReference type="Proteomes" id="UP000054289"/>
    </source>
</evidence>
<accession>A0A0L7KMD2</accession>